<dbReference type="EC" id="1.11.1.7" evidence="3"/>
<dbReference type="EMBL" id="BKCJ010005081">
    <property type="protein sequence ID" value="GEU64794.1"/>
    <property type="molecule type" value="Genomic_DNA"/>
</dbReference>
<dbReference type="PANTHER" id="PTHR31388">
    <property type="entry name" value="PEROXIDASE 72-RELATED"/>
    <property type="match status" value="1"/>
</dbReference>
<dbReference type="GO" id="GO:0046872">
    <property type="term" value="F:metal ion binding"/>
    <property type="evidence" value="ECO:0007669"/>
    <property type="project" value="UniProtKB-KW"/>
</dbReference>
<feature type="domain" description="Plant heme peroxidase family profile" evidence="14">
    <location>
        <begin position="633"/>
        <end position="697"/>
    </location>
</feature>
<dbReference type="SUPFAM" id="SSF48113">
    <property type="entry name" value="Heme-dependent peroxidases"/>
    <property type="match status" value="1"/>
</dbReference>
<comment type="similarity">
    <text evidence="12">Belongs to the peroxidase family.</text>
</comment>
<feature type="binding site" evidence="10">
    <location>
        <position position="666"/>
    </location>
    <ligand>
        <name>Ca(2+)</name>
        <dbReference type="ChEBI" id="CHEBI:29108"/>
        <label>1</label>
    </ligand>
</feature>
<keyword evidence="6 10" id="KW-0479">Metal-binding</keyword>
<dbReference type="InterPro" id="IPR013103">
    <property type="entry name" value="RVT_2"/>
</dbReference>
<evidence type="ECO:0000256" key="2">
    <source>
        <dbReference type="ARBA" id="ARBA00001970"/>
    </source>
</evidence>
<evidence type="ECO:0000256" key="9">
    <source>
        <dbReference type="PIRSR" id="PIRSR600823-1"/>
    </source>
</evidence>
<dbReference type="PANTHER" id="PTHR31388:SF115">
    <property type="entry name" value="PEROXIDASE 5"/>
    <property type="match status" value="1"/>
</dbReference>
<comment type="caution">
    <text evidence="15">The sequence shown here is derived from an EMBL/GenBank/DDBJ whole genome shotgun (WGS) entry which is preliminary data.</text>
</comment>
<reference evidence="15" key="1">
    <citation type="journal article" date="2019" name="Sci. Rep.">
        <title>Draft genome of Tanacetum cinerariifolium, the natural source of mosquito coil.</title>
        <authorList>
            <person name="Yamashiro T."/>
            <person name="Shiraishi A."/>
            <person name="Satake H."/>
            <person name="Nakayama K."/>
        </authorList>
    </citation>
    <scope>NUCLEOTIDE SEQUENCE</scope>
</reference>
<dbReference type="Gene3D" id="1.10.520.10">
    <property type="match status" value="1"/>
</dbReference>
<evidence type="ECO:0000256" key="4">
    <source>
        <dbReference type="ARBA" id="ARBA00022559"/>
    </source>
</evidence>
<dbReference type="InterPro" id="IPR000823">
    <property type="entry name" value="Peroxidase_pln"/>
</dbReference>
<dbReference type="GO" id="GO:0020037">
    <property type="term" value="F:heme binding"/>
    <property type="evidence" value="ECO:0007669"/>
    <property type="project" value="InterPro"/>
</dbReference>
<sequence>MDCIFGPTSIGQQLCPPAELQAQQAHRPVQQPVPQAHLASPQGGSFYVLGNYAYMLKVPRSQAGILTSFSNSSIYPSVFVGNSNSISVTHTGHSFLHTSYKPLDLNHILVTPHIIKNLIYVRKFTYDNDISVEFDAYSFVKDYQTQKILLCCDSMGDLYPVTQQPPLQTPVVLLSFSSTTWHRRLGHAGDDVLHRLESSNLISCNKSKLPALCHACQLGKHVKLPFNNYASSVKSVFEIIHSDIWTSLIPSESASNKIIISRHVRFDEDVFPFGNITSSNKPTYDFLLPPLQTTTNVPNNEPFVQHVGEPNNPIMPHPTTPPTKPPPPDTPPSHRSTTIPTSTQTKSHAQIVASHTSIPINNSSQTVSTHLMVTRAKVGIFKPLEHEYNALITNGTWVLVPRPAKVNGVRSMWIFKHKFHTNGSLSRYKARFVASGRSQQQGIDCDKTFFRMVKPATIRTVLSLAISRDCPIHQLDVKNAFLHEEILERAHLQNCNPCKTPVDTESKLGSDGDPVSDPTLYRSLAGALHYLTFTRPDLSYRQVTLSRSSAKGEYRGVANVVAETAWIRNLLCELHTLLFTATLDYCDNVSVVYMSANSVQHQRTKHVEIDIHFVREFVDKGKVRVLHVPSRFQTSIRTAISRERRMAASILHLHFHDCFIQGCDASILLDDSPAIISEKNALPNKGSDRGYKVIEAANPRDMVALSEAHTIGQAQCFLFRDRIYANGSYIDAGFASTRRRHCPINEGNENLVALDLVTPNSFDNNYLTTTTSRIS</sequence>
<feature type="binding site" evidence="10">
    <location>
        <position position="664"/>
    </location>
    <ligand>
        <name>Ca(2+)</name>
        <dbReference type="ChEBI" id="CHEBI:29108"/>
        <label>1</label>
    </ligand>
</feature>
<feature type="binding site" evidence="10">
    <location>
        <position position="662"/>
    </location>
    <ligand>
        <name>Ca(2+)</name>
        <dbReference type="ChEBI" id="CHEBI:29108"/>
        <label>1</label>
    </ligand>
</feature>
<evidence type="ECO:0000256" key="12">
    <source>
        <dbReference type="RuleBase" id="RU004241"/>
    </source>
</evidence>
<evidence type="ECO:0000256" key="6">
    <source>
        <dbReference type="ARBA" id="ARBA00022723"/>
    </source>
</evidence>
<dbReference type="Pfam" id="PF07727">
    <property type="entry name" value="RVT_2"/>
    <property type="match status" value="1"/>
</dbReference>
<keyword evidence="4" id="KW-0575">Peroxidase</keyword>
<dbReference type="InterPro" id="IPR010255">
    <property type="entry name" value="Haem_peroxidase_sf"/>
</dbReference>
<evidence type="ECO:0000256" key="3">
    <source>
        <dbReference type="ARBA" id="ARBA00012313"/>
    </source>
</evidence>
<organism evidence="15">
    <name type="scientific">Tanacetum cinerariifolium</name>
    <name type="common">Dalmatian daisy</name>
    <name type="synonym">Chrysanthemum cinerariifolium</name>
    <dbReference type="NCBI Taxonomy" id="118510"/>
    <lineage>
        <taxon>Eukaryota</taxon>
        <taxon>Viridiplantae</taxon>
        <taxon>Streptophyta</taxon>
        <taxon>Embryophyta</taxon>
        <taxon>Tracheophyta</taxon>
        <taxon>Spermatophyta</taxon>
        <taxon>Magnoliopsida</taxon>
        <taxon>eudicotyledons</taxon>
        <taxon>Gunneridae</taxon>
        <taxon>Pentapetalae</taxon>
        <taxon>asterids</taxon>
        <taxon>campanulids</taxon>
        <taxon>Asterales</taxon>
        <taxon>Asteraceae</taxon>
        <taxon>Asteroideae</taxon>
        <taxon>Anthemideae</taxon>
        <taxon>Anthemidinae</taxon>
        <taxon>Tanacetum</taxon>
    </lineage>
</organism>
<comment type="cofactor">
    <cofactor evidence="2">
        <name>heme b</name>
        <dbReference type="ChEBI" id="CHEBI:60344"/>
    </cofactor>
</comment>
<evidence type="ECO:0000259" key="14">
    <source>
        <dbReference type="PROSITE" id="PS50873"/>
    </source>
</evidence>
<evidence type="ECO:0000256" key="8">
    <source>
        <dbReference type="ARBA" id="ARBA00023004"/>
    </source>
</evidence>
<feature type="active site" description="Proton acceptor" evidence="9">
    <location>
        <position position="656"/>
    </location>
</feature>
<feature type="domain" description="Plant heme peroxidase family profile" evidence="14">
    <location>
        <begin position="698"/>
        <end position="775"/>
    </location>
</feature>
<dbReference type="PROSITE" id="PS50873">
    <property type="entry name" value="PEROXIDASE_4"/>
    <property type="match status" value="2"/>
</dbReference>
<feature type="disulfide bond" evidence="11">
    <location>
        <begin position="658"/>
        <end position="663"/>
    </location>
</feature>
<comment type="catalytic activity">
    <reaction evidence="1">
        <text>2 a phenolic donor + H2O2 = 2 a phenolic radical donor + 2 H2O</text>
        <dbReference type="Rhea" id="RHEA:56136"/>
        <dbReference type="ChEBI" id="CHEBI:15377"/>
        <dbReference type="ChEBI" id="CHEBI:16240"/>
        <dbReference type="ChEBI" id="CHEBI:139520"/>
        <dbReference type="ChEBI" id="CHEBI:139521"/>
        <dbReference type="EC" id="1.11.1.7"/>
    </reaction>
</comment>
<keyword evidence="11" id="KW-1015">Disulfide bond</keyword>
<dbReference type="Pfam" id="PF13976">
    <property type="entry name" value="gag_pre-integrs"/>
    <property type="match status" value="1"/>
</dbReference>
<feature type="region of interest" description="Disordered" evidence="13">
    <location>
        <begin position="308"/>
        <end position="344"/>
    </location>
</feature>
<evidence type="ECO:0000256" key="1">
    <source>
        <dbReference type="ARBA" id="ARBA00000189"/>
    </source>
</evidence>
<dbReference type="CDD" id="cd09272">
    <property type="entry name" value="RNase_HI_RT_Ty1"/>
    <property type="match status" value="1"/>
</dbReference>
<accession>A0A6L2LWV1</accession>
<proteinExistence type="inferred from homology"/>
<name>A0A6L2LWV1_TANCI</name>
<comment type="cofactor">
    <cofactor evidence="10">
        <name>Ca(2+)</name>
        <dbReference type="ChEBI" id="CHEBI:29108"/>
    </cofactor>
    <text evidence="10">Binds 2 calcium ions per subunit.</text>
</comment>
<evidence type="ECO:0000256" key="5">
    <source>
        <dbReference type="ARBA" id="ARBA00022617"/>
    </source>
</evidence>
<dbReference type="GO" id="GO:0140825">
    <property type="term" value="F:lactoperoxidase activity"/>
    <property type="evidence" value="ECO:0007669"/>
    <property type="project" value="UniProtKB-EC"/>
</dbReference>
<evidence type="ECO:0000256" key="11">
    <source>
        <dbReference type="PIRSR" id="PIRSR600823-5"/>
    </source>
</evidence>
<keyword evidence="7" id="KW-0560">Oxidoreductase</keyword>
<protein>
    <recommendedName>
        <fullName evidence="3">peroxidase</fullName>
        <ecNumber evidence="3">1.11.1.7</ecNumber>
    </recommendedName>
</protein>
<evidence type="ECO:0000256" key="7">
    <source>
        <dbReference type="ARBA" id="ARBA00023002"/>
    </source>
</evidence>
<dbReference type="Gene3D" id="1.10.420.10">
    <property type="entry name" value="Peroxidase, domain 2"/>
    <property type="match status" value="1"/>
</dbReference>
<feature type="binding site" evidence="10">
    <location>
        <position position="657"/>
    </location>
    <ligand>
        <name>Ca(2+)</name>
        <dbReference type="ChEBI" id="CHEBI:29108"/>
        <label>1</label>
    </ligand>
</feature>
<evidence type="ECO:0000256" key="10">
    <source>
        <dbReference type="PIRSR" id="PIRSR600823-3"/>
    </source>
</evidence>
<dbReference type="GO" id="GO:0006979">
    <property type="term" value="P:response to oxidative stress"/>
    <property type="evidence" value="ECO:0007669"/>
    <property type="project" value="InterPro"/>
</dbReference>
<dbReference type="InterPro" id="IPR002016">
    <property type="entry name" value="Haem_peroxidase"/>
</dbReference>
<feature type="compositionally biased region" description="Pro residues" evidence="13">
    <location>
        <begin position="313"/>
        <end position="331"/>
    </location>
</feature>
<dbReference type="AlphaFoldDB" id="A0A6L2LWV1"/>
<keyword evidence="5" id="KW-0349">Heme</keyword>
<evidence type="ECO:0000313" key="15">
    <source>
        <dbReference type="EMBL" id="GEU64794.1"/>
    </source>
</evidence>
<evidence type="ECO:0000256" key="13">
    <source>
        <dbReference type="SAM" id="MobiDB-lite"/>
    </source>
</evidence>
<dbReference type="PRINTS" id="PR00458">
    <property type="entry name" value="PEROXIDASE"/>
</dbReference>
<keyword evidence="8" id="KW-0408">Iron</keyword>
<gene>
    <name evidence="15" type="ORF">Tci_036772</name>
</gene>
<dbReference type="InterPro" id="IPR025724">
    <property type="entry name" value="GAG-pre-integrase_dom"/>
</dbReference>
<feature type="binding site" evidence="10">
    <location>
        <position position="678"/>
    </location>
    <ligand>
        <name>Ca(2+)</name>
        <dbReference type="ChEBI" id="CHEBI:29108"/>
        <label>1</label>
    </ligand>
</feature>
<dbReference type="Pfam" id="PF00141">
    <property type="entry name" value="peroxidase"/>
    <property type="match status" value="2"/>
</dbReference>
<keyword evidence="10" id="KW-0106">Calcium</keyword>